<feature type="non-terminal residue" evidence="1">
    <location>
        <position position="64"/>
    </location>
</feature>
<organism evidence="1 2">
    <name type="scientific">Dendrothele bispora (strain CBS 962.96)</name>
    <dbReference type="NCBI Taxonomy" id="1314807"/>
    <lineage>
        <taxon>Eukaryota</taxon>
        <taxon>Fungi</taxon>
        <taxon>Dikarya</taxon>
        <taxon>Basidiomycota</taxon>
        <taxon>Agaricomycotina</taxon>
        <taxon>Agaricomycetes</taxon>
        <taxon>Agaricomycetidae</taxon>
        <taxon>Agaricales</taxon>
        <taxon>Agaricales incertae sedis</taxon>
        <taxon>Dendrothele</taxon>
    </lineage>
</organism>
<evidence type="ECO:0000313" key="1">
    <source>
        <dbReference type="EMBL" id="THU75939.1"/>
    </source>
</evidence>
<protein>
    <submittedName>
        <fullName evidence="1">Uncharacterized protein</fullName>
    </submittedName>
</protein>
<dbReference type="AlphaFoldDB" id="A0A4S8KKE2"/>
<feature type="non-terminal residue" evidence="1">
    <location>
        <position position="1"/>
    </location>
</feature>
<dbReference type="EMBL" id="ML181354">
    <property type="protein sequence ID" value="THU75939.1"/>
    <property type="molecule type" value="Genomic_DNA"/>
</dbReference>
<evidence type="ECO:0000313" key="2">
    <source>
        <dbReference type="Proteomes" id="UP000297245"/>
    </source>
</evidence>
<dbReference type="Proteomes" id="UP000297245">
    <property type="component" value="Unassembled WGS sequence"/>
</dbReference>
<gene>
    <name evidence="1" type="ORF">K435DRAFT_609783</name>
</gene>
<keyword evidence="2" id="KW-1185">Reference proteome</keyword>
<sequence>LNKSHTGEYLAQVYAKCLKSFGLESKTLGTAMDNASNNDKMLAHLPDLLPSDSLVNSTTQVRCF</sequence>
<dbReference type="InterPro" id="IPR012337">
    <property type="entry name" value="RNaseH-like_sf"/>
</dbReference>
<dbReference type="OrthoDB" id="3228311at2759"/>
<proteinExistence type="predicted"/>
<name>A0A4S8KKE2_DENBC</name>
<dbReference type="SUPFAM" id="SSF53098">
    <property type="entry name" value="Ribonuclease H-like"/>
    <property type="match status" value="1"/>
</dbReference>
<accession>A0A4S8KKE2</accession>
<reference evidence="1 2" key="1">
    <citation type="journal article" date="2019" name="Nat. Ecol. Evol.">
        <title>Megaphylogeny resolves global patterns of mushroom evolution.</title>
        <authorList>
            <person name="Varga T."/>
            <person name="Krizsan K."/>
            <person name="Foldi C."/>
            <person name="Dima B."/>
            <person name="Sanchez-Garcia M."/>
            <person name="Sanchez-Ramirez S."/>
            <person name="Szollosi G.J."/>
            <person name="Szarkandi J.G."/>
            <person name="Papp V."/>
            <person name="Albert L."/>
            <person name="Andreopoulos W."/>
            <person name="Angelini C."/>
            <person name="Antonin V."/>
            <person name="Barry K.W."/>
            <person name="Bougher N.L."/>
            <person name="Buchanan P."/>
            <person name="Buyck B."/>
            <person name="Bense V."/>
            <person name="Catcheside P."/>
            <person name="Chovatia M."/>
            <person name="Cooper J."/>
            <person name="Damon W."/>
            <person name="Desjardin D."/>
            <person name="Finy P."/>
            <person name="Geml J."/>
            <person name="Haridas S."/>
            <person name="Hughes K."/>
            <person name="Justo A."/>
            <person name="Karasinski D."/>
            <person name="Kautmanova I."/>
            <person name="Kiss B."/>
            <person name="Kocsube S."/>
            <person name="Kotiranta H."/>
            <person name="LaButti K.M."/>
            <person name="Lechner B.E."/>
            <person name="Liimatainen K."/>
            <person name="Lipzen A."/>
            <person name="Lukacs Z."/>
            <person name="Mihaltcheva S."/>
            <person name="Morgado L.N."/>
            <person name="Niskanen T."/>
            <person name="Noordeloos M.E."/>
            <person name="Ohm R.A."/>
            <person name="Ortiz-Santana B."/>
            <person name="Ovrebo C."/>
            <person name="Racz N."/>
            <person name="Riley R."/>
            <person name="Savchenko A."/>
            <person name="Shiryaev A."/>
            <person name="Soop K."/>
            <person name="Spirin V."/>
            <person name="Szebenyi C."/>
            <person name="Tomsovsky M."/>
            <person name="Tulloss R.E."/>
            <person name="Uehling J."/>
            <person name="Grigoriev I.V."/>
            <person name="Vagvolgyi C."/>
            <person name="Papp T."/>
            <person name="Martin F.M."/>
            <person name="Miettinen O."/>
            <person name="Hibbett D.S."/>
            <person name="Nagy L.G."/>
        </authorList>
    </citation>
    <scope>NUCLEOTIDE SEQUENCE [LARGE SCALE GENOMIC DNA]</scope>
    <source>
        <strain evidence="1 2">CBS 962.96</strain>
    </source>
</reference>